<name>A0A6I4IKC7_9FLAO</name>
<gene>
    <name evidence="1" type="ORF">GOQ30_03970</name>
</gene>
<dbReference type="AlphaFoldDB" id="A0A6I4IKC7"/>
<sequence>MTNKAQIQKFYLEDGIRDASALKDLLHDDVLLEWSSSDGLLSLDKQAILDLANELKQNYTNSIVEITHLIEEDHKVVIKYNHKVATFENPSEIIPIARFIVIWEFLGDKLYKGYQISQPA</sequence>
<evidence type="ECO:0000313" key="1">
    <source>
        <dbReference type="EMBL" id="MVO08322.1"/>
    </source>
</evidence>
<dbReference type="Gene3D" id="3.10.450.50">
    <property type="match status" value="1"/>
</dbReference>
<comment type="caution">
    <text evidence="1">The sequence shown here is derived from an EMBL/GenBank/DDBJ whole genome shotgun (WGS) entry which is preliminary data.</text>
</comment>
<proteinExistence type="predicted"/>
<dbReference type="InterPro" id="IPR032710">
    <property type="entry name" value="NTF2-like_dom_sf"/>
</dbReference>
<accession>A0A6I4IKC7</accession>
<dbReference type="Proteomes" id="UP000431264">
    <property type="component" value="Unassembled WGS sequence"/>
</dbReference>
<dbReference type="EMBL" id="WQLW01000002">
    <property type="protein sequence ID" value="MVO08322.1"/>
    <property type="molecule type" value="Genomic_DNA"/>
</dbReference>
<reference evidence="2" key="1">
    <citation type="submission" date="2019-05" db="EMBL/GenBank/DDBJ databases">
        <title>Flavobacterium profundi sp. nov., isolated from a deep-sea seamount.</title>
        <authorList>
            <person name="Zhang D.-C."/>
        </authorList>
    </citation>
    <scope>NUCLEOTIDE SEQUENCE [LARGE SCALE GENOMIC DNA]</scope>
    <source>
        <strain evidence="2">TP390</strain>
    </source>
</reference>
<keyword evidence="2" id="KW-1185">Reference proteome</keyword>
<dbReference type="RefSeq" id="WP_140996714.1">
    <property type="nucleotide sequence ID" value="NZ_VDCZ01000002.1"/>
</dbReference>
<organism evidence="1 2">
    <name type="scientific">Flavobacterium profundi</name>
    <dbReference type="NCBI Taxonomy" id="1774945"/>
    <lineage>
        <taxon>Bacteria</taxon>
        <taxon>Pseudomonadati</taxon>
        <taxon>Bacteroidota</taxon>
        <taxon>Flavobacteriia</taxon>
        <taxon>Flavobacteriales</taxon>
        <taxon>Flavobacteriaceae</taxon>
        <taxon>Flavobacterium</taxon>
    </lineage>
</organism>
<dbReference type="SUPFAM" id="SSF54427">
    <property type="entry name" value="NTF2-like"/>
    <property type="match status" value="1"/>
</dbReference>
<evidence type="ECO:0000313" key="2">
    <source>
        <dbReference type="Proteomes" id="UP000431264"/>
    </source>
</evidence>
<protein>
    <submittedName>
        <fullName evidence="1">Nuclear transport factor 2 family protein</fullName>
    </submittedName>
</protein>
<dbReference type="OrthoDB" id="1452256at2"/>